<gene>
    <name evidence="5" type="ORF">C5L30_000498</name>
</gene>
<feature type="domain" description="NADP-dependent oxidoreductase" evidence="4">
    <location>
        <begin position="25"/>
        <end position="327"/>
    </location>
</feature>
<reference evidence="5 6" key="1">
    <citation type="journal article" date="2019" name="Appl. Microbiol. Biotechnol.">
        <title>Uncovering carbohydrate metabolism through a genotype-phenotype association study of 56 lactic acid bacteria genomes.</title>
        <authorList>
            <person name="Buron-Moles G."/>
            <person name="Chailyan A."/>
            <person name="Dolejs I."/>
            <person name="Forster J."/>
            <person name="Miks M.H."/>
        </authorList>
    </citation>
    <scope>NUCLEOTIDE SEQUENCE [LARGE SCALE GENOMIC DNA]</scope>
    <source>
        <strain evidence="5 6">ATCC 29644</strain>
    </source>
</reference>
<dbReference type="PANTHER" id="PTHR43150:SF4">
    <property type="entry name" value="L-GLYCERALDEHYDE 3-PHOSPHATE REDUCTASE"/>
    <property type="match status" value="1"/>
</dbReference>
<keyword evidence="6" id="KW-1185">Reference proteome</keyword>
<accession>A0A4R5NGD9</accession>
<keyword evidence="3" id="KW-0560">Oxidoreductase</keyword>
<evidence type="ECO:0000313" key="6">
    <source>
        <dbReference type="Proteomes" id="UP000295257"/>
    </source>
</evidence>
<dbReference type="EMBL" id="PUFN01000009">
    <property type="protein sequence ID" value="TDG73559.1"/>
    <property type="molecule type" value="Genomic_DNA"/>
</dbReference>
<dbReference type="AlphaFoldDB" id="A0A4R5NGD9"/>
<dbReference type="GO" id="GO:0016491">
    <property type="term" value="F:oxidoreductase activity"/>
    <property type="evidence" value="ECO:0007669"/>
    <property type="project" value="UniProtKB-KW"/>
</dbReference>
<proteinExistence type="inferred from homology"/>
<dbReference type="InterPro" id="IPR023210">
    <property type="entry name" value="NADP_OxRdtase_dom"/>
</dbReference>
<dbReference type="GO" id="GO:0051596">
    <property type="term" value="P:methylglyoxal catabolic process"/>
    <property type="evidence" value="ECO:0007669"/>
    <property type="project" value="TreeGrafter"/>
</dbReference>
<dbReference type="SUPFAM" id="SSF51430">
    <property type="entry name" value="NAD(P)-linked oxidoreductase"/>
    <property type="match status" value="1"/>
</dbReference>
<dbReference type="OrthoDB" id="9773828at2"/>
<evidence type="ECO:0000313" key="5">
    <source>
        <dbReference type="EMBL" id="TDG73559.1"/>
    </source>
</evidence>
<dbReference type="RefSeq" id="WP_010018243.1">
    <property type="nucleotide sequence ID" value="NZ_CAJJMR010000029.1"/>
</dbReference>
<evidence type="ECO:0000256" key="3">
    <source>
        <dbReference type="ARBA" id="ARBA00023002"/>
    </source>
</evidence>
<protein>
    <recommendedName>
        <fullName evidence="4">NADP-dependent oxidoreductase domain-containing protein</fullName>
    </recommendedName>
</protein>
<evidence type="ECO:0000259" key="4">
    <source>
        <dbReference type="Pfam" id="PF00248"/>
    </source>
</evidence>
<keyword evidence="2" id="KW-0521">NADP</keyword>
<name>A0A4R5NGD9_9LACO</name>
<comment type="similarity">
    <text evidence="1">Belongs to the shaker potassium channel beta subunit family.</text>
</comment>
<dbReference type="Proteomes" id="UP000295257">
    <property type="component" value="Unassembled WGS sequence"/>
</dbReference>
<sequence>MYTASDNRYQGPVRHAGNSGLVLPPISLGLWRHYGSADPLADRKKVLLHAFDRGVFHFDVANHYGDGDFGSSERLLGQVLNTDLKPYRDELVISTKIGYEIHDGPFGTGTSRKALLQGIDSSLERLNLDYVDVLYAHRYDDQTPIYETVRALDDIVKSGKALYVGVSNFEVPQMKEALKLFKELGTPVVLNQMSMNLLNDHVDTSGLRDVLKNGGVGAIAYGPLCEGLLSDRYLDGLTDDFKIHPTNKALLANGKDALVAKLNELNDIAQNRNQTLSQMSLAWLLRDPVVSSVIIGTTSVKHLDDNLDTINKLDFTDDEVAAIEKIIKK</sequence>
<dbReference type="STRING" id="1612.ABB44_02925"/>
<dbReference type="CDD" id="cd19089">
    <property type="entry name" value="AKR_AKR14A1_2"/>
    <property type="match status" value="1"/>
</dbReference>
<comment type="caution">
    <text evidence="5">The sequence shown here is derived from an EMBL/GenBank/DDBJ whole genome shotgun (WGS) entry which is preliminary data.</text>
</comment>
<dbReference type="InterPro" id="IPR036812">
    <property type="entry name" value="NAD(P)_OxRdtase_dom_sf"/>
</dbReference>
<dbReference type="PANTHER" id="PTHR43150">
    <property type="entry name" value="HYPERKINETIC, ISOFORM M"/>
    <property type="match status" value="1"/>
</dbReference>
<evidence type="ECO:0000256" key="2">
    <source>
        <dbReference type="ARBA" id="ARBA00022857"/>
    </source>
</evidence>
<dbReference type="Gene3D" id="3.20.20.100">
    <property type="entry name" value="NADP-dependent oxidoreductase domain"/>
    <property type="match status" value="1"/>
</dbReference>
<organism evidence="5 6">
    <name type="scientific">Companilactobacillus farciminis</name>
    <dbReference type="NCBI Taxonomy" id="1612"/>
    <lineage>
        <taxon>Bacteria</taxon>
        <taxon>Bacillati</taxon>
        <taxon>Bacillota</taxon>
        <taxon>Bacilli</taxon>
        <taxon>Lactobacillales</taxon>
        <taxon>Lactobacillaceae</taxon>
        <taxon>Companilactobacillus</taxon>
    </lineage>
</organism>
<evidence type="ECO:0000256" key="1">
    <source>
        <dbReference type="ARBA" id="ARBA00006515"/>
    </source>
</evidence>
<dbReference type="InterPro" id="IPR005399">
    <property type="entry name" value="K_chnl_volt-dep_bsu_KCNAB-rel"/>
</dbReference>
<dbReference type="Pfam" id="PF00248">
    <property type="entry name" value="Aldo_ket_red"/>
    <property type="match status" value="1"/>
</dbReference>